<protein>
    <submittedName>
        <fullName evidence="5">Glutamate mutase subunit E</fullName>
    </submittedName>
    <submittedName>
        <fullName evidence="4">Methylaspartate mutase</fullName>
    </submittedName>
</protein>
<comment type="caution">
    <text evidence="4">The sequence shown here is derived from an EMBL/GenBank/DDBJ whole genome shotgun (WGS) entry which is preliminary data.</text>
</comment>
<reference evidence="4" key="2">
    <citation type="submission" date="2021-03" db="EMBL/GenBank/DDBJ databases">
        <title>X isolated from Micromonospora tulbaghiae.</title>
        <authorList>
            <person name="Stennett H.L."/>
        </authorList>
    </citation>
    <scope>NUCLEOTIDE SEQUENCE</scope>
    <source>
        <strain evidence="4">28M1-20</strain>
    </source>
</reference>
<dbReference type="AlphaFoldDB" id="A0AAW4J9M8"/>
<dbReference type="SUPFAM" id="SSF51703">
    <property type="entry name" value="Cobalamin (vitamin B12)-dependent enzymes"/>
    <property type="match status" value="1"/>
</dbReference>
<dbReference type="Proteomes" id="UP000199405">
    <property type="component" value="Unassembled WGS sequence"/>
</dbReference>
<dbReference type="EMBL" id="FMCQ01000002">
    <property type="protein sequence ID" value="SCE74445.1"/>
    <property type="molecule type" value="Genomic_DNA"/>
</dbReference>
<evidence type="ECO:0000256" key="1">
    <source>
        <dbReference type="ARBA" id="ARBA00022628"/>
    </source>
</evidence>
<dbReference type="InterPro" id="IPR016176">
    <property type="entry name" value="Cbl-dep_enz_cat"/>
</dbReference>
<proteinExistence type="predicted"/>
<dbReference type="Proteomes" id="UP000669887">
    <property type="component" value="Unassembled WGS sequence"/>
</dbReference>
<name>A0AAW4J9M8_9ACTN</name>
<organism evidence="4 7">
    <name type="scientific">Micromonospora tulbaghiae</name>
    <dbReference type="NCBI Taxonomy" id="479978"/>
    <lineage>
        <taxon>Bacteria</taxon>
        <taxon>Bacillati</taxon>
        <taxon>Actinomycetota</taxon>
        <taxon>Actinomycetes</taxon>
        <taxon>Micromonosporales</taxon>
        <taxon>Micromonosporaceae</taxon>
        <taxon>Micromonospora</taxon>
    </lineage>
</organism>
<evidence type="ECO:0000313" key="7">
    <source>
        <dbReference type="Proteomes" id="UP000669887"/>
    </source>
</evidence>
<dbReference type="RefSeq" id="WP_091416784.1">
    <property type="nucleotide sequence ID" value="NZ_FMCQ01000002.1"/>
</dbReference>
<evidence type="ECO:0000313" key="4">
    <source>
        <dbReference type="EMBL" id="MBO4138587.1"/>
    </source>
</evidence>
<dbReference type="Pfam" id="PF06368">
    <property type="entry name" value="Met_asp_mut_E"/>
    <property type="match status" value="1"/>
</dbReference>
<evidence type="ECO:0000256" key="3">
    <source>
        <dbReference type="ARBA" id="ARBA00023285"/>
    </source>
</evidence>
<gene>
    <name evidence="5" type="ORF">GA0070562_2226</name>
    <name evidence="4" type="ORF">J5U46_00275</name>
</gene>
<dbReference type="Gene3D" id="3.20.20.240">
    <property type="entry name" value="Methylmalonyl-CoA mutase"/>
    <property type="match status" value="1"/>
</dbReference>
<dbReference type="GO" id="GO:0031419">
    <property type="term" value="F:cobalamin binding"/>
    <property type="evidence" value="ECO:0007669"/>
    <property type="project" value="UniProtKB-KW"/>
</dbReference>
<keyword evidence="6" id="KW-1185">Reference proteome</keyword>
<sequence>MNEAGAVVAPGPFAAAVAAARARGALVVQPRMGFGDPATMRAGLDAVARAPATTVATLTLDSYTRLGDHEAAERALAEGAPLNGYPIVAHPPDVTRRVLDGARRHGVPVQVRHGSALPEDIFAALLRTGVDATEGGPVSYCLPYSRVPLREAVRSWARCCARFARMRDAGVEPHLESFGGCLLGQLCPPSLLVAVTVLEGMFFRQHGLRSLSLSYAQQTCAEQDEEALAALHRLTGELLPGLDTHVVLYTYMGVYPRTRPGALRLLGAAARLAVRGGAARLIVKTPAEAHRIPTVEENVAALVHAARVAAAEPPARPSVADTGIYAEARTLVEAVLELDPDVGLALCRAFERGVLDIPYCLHPDNAGQARGYLTDRGRLVWARPGRMPVRVDRRGGGGEMTSERLLTALSHVAARYDEEAASAVGRDGVRELAG</sequence>
<accession>A0AAW4J9M8</accession>
<evidence type="ECO:0000313" key="6">
    <source>
        <dbReference type="Proteomes" id="UP000199405"/>
    </source>
</evidence>
<evidence type="ECO:0000256" key="2">
    <source>
        <dbReference type="ARBA" id="ARBA00023235"/>
    </source>
</evidence>
<dbReference type="GO" id="GO:0019670">
    <property type="term" value="P:anaerobic L-glutamate catabolic process"/>
    <property type="evidence" value="ECO:0007669"/>
    <property type="project" value="InterPro"/>
</dbReference>
<dbReference type="GeneID" id="93469013"/>
<keyword evidence="3" id="KW-0170">Cobalt</keyword>
<dbReference type="PIRSF" id="PIRSF001495">
    <property type="entry name" value="Met_asp_mut_epsi"/>
    <property type="match status" value="1"/>
</dbReference>
<keyword evidence="2" id="KW-0413">Isomerase</keyword>
<reference evidence="5 6" key="1">
    <citation type="submission" date="2016-06" db="EMBL/GenBank/DDBJ databases">
        <authorList>
            <person name="Varghese N."/>
            <person name="Submissions Spin"/>
        </authorList>
    </citation>
    <scope>NUCLEOTIDE SEQUENCE [LARGE SCALE GENOMIC DNA]</scope>
    <source>
        <strain evidence="5 6">DSM 45142</strain>
    </source>
</reference>
<dbReference type="EMBL" id="JAGFVQ010000001">
    <property type="protein sequence ID" value="MBO4138587.1"/>
    <property type="molecule type" value="Genomic_DNA"/>
</dbReference>
<evidence type="ECO:0000313" key="5">
    <source>
        <dbReference type="EMBL" id="SCE74445.1"/>
    </source>
</evidence>
<dbReference type="InterPro" id="IPR006396">
    <property type="entry name" value="Glu_mut_E"/>
</dbReference>
<keyword evidence="1" id="KW-0846">Cobalamin</keyword>
<dbReference type="GO" id="GO:0050097">
    <property type="term" value="F:methylaspartate mutase activity"/>
    <property type="evidence" value="ECO:0007669"/>
    <property type="project" value="InterPro"/>
</dbReference>